<keyword evidence="1 6" id="KW-1277">Toxin-antitoxin system</keyword>
<dbReference type="GO" id="GO:0016757">
    <property type="term" value="F:glycosyltransferase activity"/>
    <property type="evidence" value="ECO:0007669"/>
    <property type="project" value="UniProtKB-UniRule"/>
</dbReference>
<evidence type="ECO:0000256" key="2">
    <source>
        <dbReference type="ARBA" id="ARBA00022676"/>
    </source>
</evidence>
<dbReference type="InterPro" id="IPR029494">
    <property type="entry name" value="DarT"/>
</dbReference>
<comment type="similarity">
    <text evidence="6">Belongs to the DarT ADP-ribosyltransferase family.</text>
</comment>
<proteinExistence type="inferred from homology"/>
<keyword evidence="4 6" id="KW-0548">Nucleotidyltransferase</keyword>
<keyword evidence="3 6" id="KW-0808">Transferase</keyword>
<dbReference type="EMBL" id="PYEP01000006">
    <property type="protein sequence ID" value="PSN06754.1"/>
    <property type="molecule type" value="Genomic_DNA"/>
</dbReference>
<protein>
    <submittedName>
        <fullName evidence="8">DUF4433 domain-containing protein</fullName>
    </submittedName>
</protein>
<evidence type="ECO:0000256" key="1">
    <source>
        <dbReference type="ARBA" id="ARBA00022649"/>
    </source>
</evidence>
<dbReference type="GO" id="GO:0003677">
    <property type="term" value="F:DNA binding"/>
    <property type="evidence" value="ECO:0007669"/>
    <property type="project" value="UniProtKB-UniRule"/>
</dbReference>
<evidence type="ECO:0000256" key="5">
    <source>
        <dbReference type="ARBA" id="ARBA00023125"/>
    </source>
</evidence>
<feature type="active site" description="Proton acceptor" evidence="6">
    <location>
        <position position="49"/>
    </location>
</feature>
<dbReference type="OrthoDB" id="9813972at2"/>
<dbReference type="RefSeq" id="WP_106877712.1">
    <property type="nucleotide sequence ID" value="NZ_PYEP01000006.1"/>
</dbReference>
<keyword evidence="9" id="KW-1185">Reference proteome</keyword>
<keyword evidence="5 6" id="KW-0238">DNA-binding</keyword>
<organism evidence="8 9">
    <name type="scientific">Siccibacter turicensis</name>
    <dbReference type="NCBI Taxonomy" id="357233"/>
    <lineage>
        <taxon>Bacteria</taxon>
        <taxon>Pseudomonadati</taxon>
        <taxon>Pseudomonadota</taxon>
        <taxon>Gammaproteobacteria</taxon>
        <taxon>Enterobacterales</taxon>
        <taxon>Enterobacteriaceae</taxon>
        <taxon>Siccibacter</taxon>
    </lineage>
</organism>
<keyword evidence="2 6" id="KW-0328">Glycosyltransferase</keyword>
<comment type="caution">
    <text evidence="8">The sequence shown here is derived from an EMBL/GenBank/DDBJ whole genome shotgun (WGS) entry which is preliminary data.</text>
</comment>
<name>A0A2P8VGW4_9ENTR</name>
<comment type="caution">
    <text evidence="6">Lacks conserved residue(s) required for the propagation of feature annotation.</text>
</comment>
<evidence type="ECO:0000256" key="4">
    <source>
        <dbReference type="ARBA" id="ARBA00022695"/>
    </source>
</evidence>
<evidence type="ECO:0000256" key="6">
    <source>
        <dbReference type="PROSITE-ProRule" id="PRU01362"/>
    </source>
</evidence>
<feature type="active site" evidence="6">
    <location>
        <position position="144"/>
    </location>
</feature>
<dbReference type="AlphaFoldDB" id="A0A2P8VGW4"/>
<dbReference type="Pfam" id="PF14487">
    <property type="entry name" value="DarT"/>
    <property type="match status" value="1"/>
</dbReference>
<feature type="binding site" evidence="6">
    <location>
        <begin position="12"/>
        <end position="14"/>
    </location>
    <ligand>
        <name>NAD(+)</name>
        <dbReference type="ChEBI" id="CHEBI:57540"/>
    </ligand>
</feature>
<dbReference type="Proteomes" id="UP000240212">
    <property type="component" value="Unassembled WGS sequence"/>
</dbReference>
<feature type="domain" description="DarT" evidence="7">
    <location>
        <begin position="8"/>
        <end position="190"/>
    </location>
</feature>
<dbReference type="PROSITE" id="PS52018">
    <property type="entry name" value="DART"/>
    <property type="match status" value="1"/>
</dbReference>
<evidence type="ECO:0000313" key="9">
    <source>
        <dbReference type="Proteomes" id="UP000240212"/>
    </source>
</evidence>
<gene>
    <name evidence="8" type="ORF">C7G83_14180</name>
</gene>
<accession>A0A2P8VGW4</accession>
<evidence type="ECO:0000259" key="7">
    <source>
        <dbReference type="PROSITE" id="PS52018"/>
    </source>
</evidence>
<comment type="catalytic activity">
    <reaction evidence="6">
        <text>a thymidine in DNA + NAD(+) = an N-(ADP-alpha-D-ribosyl)-thymidine in DNA + nicotinamide + H(+)</text>
        <dbReference type="Rhea" id="RHEA:71651"/>
        <dbReference type="Rhea" id="RHEA-COMP:13556"/>
        <dbReference type="Rhea" id="RHEA-COMP:18051"/>
        <dbReference type="ChEBI" id="CHEBI:15378"/>
        <dbReference type="ChEBI" id="CHEBI:17154"/>
        <dbReference type="ChEBI" id="CHEBI:57540"/>
        <dbReference type="ChEBI" id="CHEBI:137386"/>
        <dbReference type="ChEBI" id="CHEBI:191199"/>
    </reaction>
</comment>
<feature type="binding site" evidence="6">
    <location>
        <position position="49"/>
    </location>
    <ligand>
        <name>NAD(+)</name>
        <dbReference type="ChEBI" id="CHEBI:57540"/>
    </ligand>
</feature>
<evidence type="ECO:0000313" key="8">
    <source>
        <dbReference type="EMBL" id="PSN06754.1"/>
    </source>
</evidence>
<evidence type="ECO:0000256" key="3">
    <source>
        <dbReference type="ARBA" id="ARBA00022679"/>
    </source>
</evidence>
<sequence length="190" mass="21590">MALIQQQSLLYHLTCMDNLPSILDSGLRSRQDLGRGFTDIADGEIIQGRGIHNLQAMVPFHFFANNPFDGRVKADHPDKSFCMITVPRVFARNNGWKIIPRHPLAVVQGVVPMDYDEGFEKIDWASMNLRDYKNSQCKSVCMAECLSPTTVYVKDFQCIFVRDEAAKKHVEGLLKARDLSKFVNINHVMC</sequence>
<reference evidence="8 9" key="1">
    <citation type="submission" date="2018-03" db="EMBL/GenBank/DDBJ databases">
        <title>Draft genome sequence of the first documented clinical Siccibacter turicensis isolate in Austria.</title>
        <authorList>
            <person name="Lepuschitz S."/>
            <person name="Pekard-Amenitsch S."/>
            <person name="Haunold R."/>
            <person name="Schill S."/>
            <person name="Mach R."/>
            <person name="Allerberger F."/>
            <person name="Ruppitsch W."/>
            <person name="Forsythe S.J."/>
        </authorList>
    </citation>
    <scope>NUCLEOTIDE SEQUENCE [LARGE SCALE GENOMIC DNA]</scope>
    <source>
        <strain evidence="8 9">6100069499-17</strain>
    </source>
</reference>
<dbReference type="GO" id="GO:0016779">
    <property type="term" value="F:nucleotidyltransferase activity"/>
    <property type="evidence" value="ECO:0007669"/>
    <property type="project" value="UniProtKB-UniRule"/>
</dbReference>